<dbReference type="Pfam" id="PF00749">
    <property type="entry name" value="tRNA-synt_1c"/>
    <property type="match status" value="1"/>
</dbReference>
<evidence type="ECO:0000256" key="15">
    <source>
        <dbReference type="ARBA" id="ARBA00047479"/>
    </source>
</evidence>
<feature type="domain" description="Glutamyl/glutaminyl-tRNA synthetase class Ib catalytic" evidence="18">
    <location>
        <begin position="28"/>
        <end position="343"/>
    </location>
</feature>
<evidence type="ECO:0000256" key="6">
    <source>
        <dbReference type="ARBA" id="ARBA00022840"/>
    </source>
</evidence>
<dbReference type="GO" id="GO:0004818">
    <property type="term" value="F:glutamate-tRNA ligase activity"/>
    <property type="evidence" value="ECO:0007669"/>
    <property type="project" value="UniProtKB-EC"/>
</dbReference>
<feature type="domain" description="Aminoacyl-tRNA synthetase class I anticodon-binding" evidence="19">
    <location>
        <begin position="379"/>
        <end position="500"/>
    </location>
</feature>
<dbReference type="Gene3D" id="3.40.50.620">
    <property type="entry name" value="HUPs"/>
    <property type="match status" value="1"/>
</dbReference>
<dbReference type="AlphaFoldDB" id="A0A4U5NDM8"/>
<evidence type="ECO:0000256" key="11">
    <source>
        <dbReference type="ARBA" id="ARBA00044142"/>
    </source>
</evidence>
<evidence type="ECO:0000259" key="19">
    <source>
        <dbReference type="Pfam" id="PF19269"/>
    </source>
</evidence>
<sequence length="509" mass="58568">MALFIHFFQNADSNLRMLLTRHLCYSAVRVRFAPSPTGKLHLGSLRTAFYNFLFARAHEGRFVLRIEDTDQTRLVPGCAEQFERILGDFGLSPDESPVSGGDFGPYTQSKRLQIYEDAASQLLESGHAYPCFCSSKRVEMLRKAAARSGALPGYDNLCRSLDPSEARQRLAHGEPYVIRFKVAKEPVDFQDVVYGPLSQLMEEGDFVIVKSDKFPTYHFANVVDDKAMKISHVIRGMEWIASTPKHVQLYRSFDWKPPTWIHLPLITRDGSKKLSKRDADAFVDFYTKDKGYLRLAVLNFLIRNGSGIRNFEPNRLYELKQMIEQFDDTLIGRRNFMMDHESLEFYGRQAFRYESFETLLPEVLARLEQDIPDVNPALKHPDYIRKVVDFLLNHEEAFSMLSSLTTGEFRFFFAIPTTADGVLAKFDPEVARTLLRELLDSSTWNLDSLKAIAKKHKLAYPKLFNLIRLSIIDSSSGPPMSELFEFFDRSECEKRFSHMIELIAKRTNV</sequence>
<protein>
    <recommendedName>
        <fullName evidence="11">Nondiscriminating glutamyl-tRNA synthetase EARS2, mitochondrial</fullName>
        <ecNumber evidence="3">6.1.1.17</ecNumber>
        <ecNumber evidence="10">6.1.1.24</ecNumber>
    </recommendedName>
    <alternativeName>
        <fullName evidence="13">Glutamate--tRNA(Gln) ligase EARS2, mitochondrial</fullName>
    </alternativeName>
    <alternativeName>
        <fullName evidence="9">Glutamyl-tRNA synthetase</fullName>
    </alternativeName>
    <alternativeName>
        <fullName evidence="12">Mitochondrial glutamyl-tRNA synthetase</fullName>
    </alternativeName>
</protein>
<evidence type="ECO:0000256" key="5">
    <source>
        <dbReference type="ARBA" id="ARBA00022741"/>
    </source>
</evidence>
<dbReference type="InterPro" id="IPR004527">
    <property type="entry name" value="Glu-tRNA-ligase_bac/mito"/>
</dbReference>
<dbReference type="GO" id="GO:0005739">
    <property type="term" value="C:mitochondrion"/>
    <property type="evidence" value="ECO:0007669"/>
    <property type="project" value="UniProtKB-SubCell"/>
</dbReference>
<dbReference type="SUPFAM" id="SSF48163">
    <property type="entry name" value="An anticodon-binding domain of class I aminoacyl-tRNA synthetases"/>
    <property type="match status" value="1"/>
</dbReference>
<comment type="subcellular location">
    <subcellularLocation>
        <location evidence="1">Mitochondrion</location>
    </subcellularLocation>
</comment>
<evidence type="ECO:0000256" key="13">
    <source>
        <dbReference type="ARBA" id="ARBA00044313"/>
    </source>
</evidence>
<dbReference type="InterPro" id="IPR020751">
    <property type="entry name" value="aa-tRNA-synth_I_codon-bd_sub2"/>
</dbReference>
<dbReference type="Proteomes" id="UP000298663">
    <property type="component" value="Unassembled WGS sequence"/>
</dbReference>
<dbReference type="EMBL" id="AZBU02000004">
    <property type="protein sequence ID" value="TKR80958.1"/>
    <property type="molecule type" value="Genomic_DNA"/>
</dbReference>
<dbReference type="GO" id="GO:0050561">
    <property type="term" value="F:glutamate-tRNA(Gln) ligase activity"/>
    <property type="evidence" value="ECO:0007669"/>
    <property type="project" value="UniProtKB-EC"/>
</dbReference>
<gene>
    <name evidence="20" type="ORF">L596_014923</name>
</gene>
<dbReference type="PRINTS" id="PR00987">
    <property type="entry name" value="TRNASYNTHGLU"/>
</dbReference>
<dbReference type="SUPFAM" id="SSF52374">
    <property type="entry name" value="Nucleotidylyl transferase"/>
    <property type="match status" value="1"/>
</dbReference>
<reference evidence="20 21" key="1">
    <citation type="journal article" date="2015" name="Genome Biol.">
        <title>Comparative genomics of Steinernema reveals deeply conserved gene regulatory networks.</title>
        <authorList>
            <person name="Dillman A.R."/>
            <person name="Macchietto M."/>
            <person name="Porter C.F."/>
            <person name="Rogers A."/>
            <person name="Williams B."/>
            <person name="Antoshechkin I."/>
            <person name="Lee M.M."/>
            <person name="Goodwin Z."/>
            <person name="Lu X."/>
            <person name="Lewis E.E."/>
            <person name="Goodrich-Blair H."/>
            <person name="Stock S.P."/>
            <person name="Adams B.J."/>
            <person name="Sternberg P.W."/>
            <person name="Mortazavi A."/>
        </authorList>
    </citation>
    <scope>NUCLEOTIDE SEQUENCE [LARGE SCALE GENOMIC DNA]</scope>
    <source>
        <strain evidence="20 21">ALL</strain>
    </source>
</reference>
<dbReference type="InterPro" id="IPR033910">
    <property type="entry name" value="GluRS_core"/>
</dbReference>
<dbReference type="Gene3D" id="1.10.10.350">
    <property type="match status" value="1"/>
</dbReference>
<evidence type="ECO:0000256" key="14">
    <source>
        <dbReference type="ARBA" id="ARBA00047366"/>
    </source>
</evidence>
<dbReference type="InterPro" id="IPR020058">
    <property type="entry name" value="Glu/Gln-tRNA-synth_Ib_cat-dom"/>
</dbReference>
<dbReference type="PANTHER" id="PTHR43311">
    <property type="entry name" value="GLUTAMATE--TRNA LIGASE"/>
    <property type="match status" value="1"/>
</dbReference>
<dbReference type="STRING" id="34508.A0A4U5NDM8"/>
<keyword evidence="7 17" id="KW-0648">Protein biosynthesis</keyword>
<comment type="catalytic activity">
    <reaction evidence="14">
        <text>tRNA(Glu) + L-glutamate + ATP = L-glutamyl-tRNA(Glu) + AMP + diphosphate</text>
        <dbReference type="Rhea" id="RHEA:23540"/>
        <dbReference type="Rhea" id="RHEA-COMP:9663"/>
        <dbReference type="Rhea" id="RHEA-COMP:9680"/>
        <dbReference type="ChEBI" id="CHEBI:29985"/>
        <dbReference type="ChEBI" id="CHEBI:30616"/>
        <dbReference type="ChEBI" id="CHEBI:33019"/>
        <dbReference type="ChEBI" id="CHEBI:78442"/>
        <dbReference type="ChEBI" id="CHEBI:78520"/>
        <dbReference type="ChEBI" id="CHEBI:456215"/>
        <dbReference type="EC" id="6.1.1.17"/>
    </reaction>
    <physiologicalReaction direction="left-to-right" evidence="14">
        <dbReference type="Rhea" id="RHEA:23541"/>
    </physiologicalReaction>
</comment>
<dbReference type="GO" id="GO:0008270">
    <property type="term" value="F:zinc ion binding"/>
    <property type="evidence" value="ECO:0007669"/>
    <property type="project" value="InterPro"/>
</dbReference>
<keyword evidence="5 17" id="KW-0547">Nucleotide-binding</keyword>
<evidence type="ECO:0000256" key="3">
    <source>
        <dbReference type="ARBA" id="ARBA00012835"/>
    </source>
</evidence>
<dbReference type="OrthoDB" id="428822at2759"/>
<evidence type="ECO:0000256" key="2">
    <source>
        <dbReference type="ARBA" id="ARBA00007894"/>
    </source>
</evidence>
<comment type="caution">
    <text evidence="20">The sequence shown here is derived from an EMBL/GenBank/DDBJ whole genome shotgun (WGS) entry which is preliminary data.</text>
</comment>
<dbReference type="GO" id="GO:0000049">
    <property type="term" value="F:tRNA binding"/>
    <property type="evidence" value="ECO:0007669"/>
    <property type="project" value="InterPro"/>
</dbReference>
<comment type="catalytic activity">
    <reaction evidence="15">
        <text>tRNA(Glx) + L-glutamate + ATP = L-glutamyl-tRNA(Glx) + AMP + diphosphate</text>
        <dbReference type="Rhea" id="RHEA:18397"/>
        <dbReference type="Rhea" id="RHEA-COMP:9713"/>
        <dbReference type="Rhea" id="RHEA-COMP:9716"/>
        <dbReference type="ChEBI" id="CHEBI:29985"/>
        <dbReference type="ChEBI" id="CHEBI:30616"/>
        <dbReference type="ChEBI" id="CHEBI:33019"/>
        <dbReference type="ChEBI" id="CHEBI:78442"/>
        <dbReference type="ChEBI" id="CHEBI:78520"/>
        <dbReference type="ChEBI" id="CHEBI:456215"/>
        <dbReference type="EC" id="6.1.1.24"/>
    </reaction>
    <physiologicalReaction direction="left-to-right" evidence="15">
        <dbReference type="Rhea" id="RHEA:18398"/>
    </physiologicalReaction>
</comment>
<evidence type="ECO:0000256" key="7">
    <source>
        <dbReference type="ARBA" id="ARBA00022917"/>
    </source>
</evidence>
<dbReference type="InterPro" id="IPR049940">
    <property type="entry name" value="GluQ/Sye"/>
</dbReference>
<evidence type="ECO:0000313" key="21">
    <source>
        <dbReference type="Proteomes" id="UP000298663"/>
    </source>
</evidence>
<dbReference type="CDD" id="cd00808">
    <property type="entry name" value="GluRS_core"/>
    <property type="match status" value="1"/>
</dbReference>
<dbReference type="HAMAP" id="MF_00022">
    <property type="entry name" value="Glu_tRNA_synth_type1"/>
    <property type="match status" value="1"/>
</dbReference>
<accession>A0A4U5NDM8</accession>
<dbReference type="GO" id="GO:0005524">
    <property type="term" value="F:ATP binding"/>
    <property type="evidence" value="ECO:0007669"/>
    <property type="project" value="UniProtKB-KW"/>
</dbReference>
<organism evidence="20 21">
    <name type="scientific">Steinernema carpocapsae</name>
    <name type="common">Entomopathogenic nematode</name>
    <dbReference type="NCBI Taxonomy" id="34508"/>
    <lineage>
        <taxon>Eukaryota</taxon>
        <taxon>Metazoa</taxon>
        <taxon>Ecdysozoa</taxon>
        <taxon>Nematoda</taxon>
        <taxon>Chromadorea</taxon>
        <taxon>Rhabditida</taxon>
        <taxon>Tylenchina</taxon>
        <taxon>Panagrolaimomorpha</taxon>
        <taxon>Strongyloidoidea</taxon>
        <taxon>Steinernematidae</taxon>
        <taxon>Steinernema</taxon>
    </lineage>
</organism>
<evidence type="ECO:0000256" key="10">
    <source>
        <dbReference type="ARBA" id="ARBA00044054"/>
    </source>
</evidence>
<dbReference type="Pfam" id="PF19269">
    <property type="entry name" value="Anticodon_2"/>
    <property type="match status" value="1"/>
</dbReference>
<evidence type="ECO:0000256" key="9">
    <source>
        <dbReference type="ARBA" id="ARBA00030865"/>
    </source>
</evidence>
<dbReference type="FunFam" id="3.40.50.620:FF:000045">
    <property type="entry name" value="Glutamate--tRNA ligase, mitochondrial"/>
    <property type="match status" value="1"/>
</dbReference>
<dbReference type="NCBIfam" id="TIGR00464">
    <property type="entry name" value="gltX_bact"/>
    <property type="match status" value="1"/>
</dbReference>
<evidence type="ECO:0000313" key="20">
    <source>
        <dbReference type="EMBL" id="TKR80958.1"/>
    </source>
</evidence>
<evidence type="ECO:0000256" key="8">
    <source>
        <dbReference type="ARBA" id="ARBA00023146"/>
    </source>
</evidence>
<dbReference type="EC" id="6.1.1.24" evidence="10"/>
<keyword evidence="4 17" id="KW-0436">Ligase</keyword>
<dbReference type="InterPro" id="IPR000924">
    <property type="entry name" value="Glu/Gln-tRNA-synth"/>
</dbReference>
<comment type="catalytic activity">
    <reaction evidence="16">
        <text>tRNA(Gln) + L-glutamate + ATP = L-glutamyl-tRNA(Gln) + AMP + diphosphate</text>
        <dbReference type="Rhea" id="RHEA:64612"/>
        <dbReference type="Rhea" id="RHEA-COMP:9662"/>
        <dbReference type="Rhea" id="RHEA-COMP:9684"/>
        <dbReference type="ChEBI" id="CHEBI:29985"/>
        <dbReference type="ChEBI" id="CHEBI:30616"/>
        <dbReference type="ChEBI" id="CHEBI:33019"/>
        <dbReference type="ChEBI" id="CHEBI:78442"/>
        <dbReference type="ChEBI" id="CHEBI:78520"/>
        <dbReference type="ChEBI" id="CHEBI:456215"/>
    </reaction>
    <physiologicalReaction direction="left-to-right" evidence="16">
        <dbReference type="Rhea" id="RHEA:64613"/>
    </physiologicalReaction>
</comment>
<dbReference type="InterPro" id="IPR045462">
    <property type="entry name" value="aa-tRNA-synth_I_cd-bd"/>
</dbReference>
<dbReference type="InterPro" id="IPR008925">
    <property type="entry name" value="aa_tRNA-synth_I_cd-bd_sf"/>
</dbReference>
<evidence type="ECO:0000256" key="12">
    <source>
        <dbReference type="ARBA" id="ARBA00044251"/>
    </source>
</evidence>
<dbReference type="EC" id="6.1.1.17" evidence="3"/>
<comment type="similarity">
    <text evidence="2">Belongs to the class-I aminoacyl-tRNA synthetase family. Glutamate--tRNA ligase type 1 subfamily.</text>
</comment>
<evidence type="ECO:0000256" key="16">
    <source>
        <dbReference type="ARBA" id="ARBA00047689"/>
    </source>
</evidence>
<evidence type="ECO:0000256" key="1">
    <source>
        <dbReference type="ARBA" id="ARBA00004173"/>
    </source>
</evidence>
<dbReference type="PANTHER" id="PTHR43311:SF2">
    <property type="entry name" value="GLUTAMATE--TRNA LIGASE, MITOCHONDRIAL-RELATED"/>
    <property type="match status" value="1"/>
</dbReference>
<evidence type="ECO:0000259" key="18">
    <source>
        <dbReference type="Pfam" id="PF00749"/>
    </source>
</evidence>
<name>A0A4U5NDM8_STECR</name>
<evidence type="ECO:0000256" key="4">
    <source>
        <dbReference type="ARBA" id="ARBA00022598"/>
    </source>
</evidence>
<proteinExistence type="inferred from homology"/>
<keyword evidence="8 17" id="KW-0030">Aminoacyl-tRNA synthetase</keyword>
<keyword evidence="21" id="KW-1185">Reference proteome</keyword>
<dbReference type="InterPro" id="IPR014729">
    <property type="entry name" value="Rossmann-like_a/b/a_fold"/>
</dbReference>
<evidence type="ECO:0000256" key="17">
    <source>
        <dbReference type="RuleBase" id="RU363037"/>
    </source>
</evidence>
<reference evidence="20 21" key="2">
    <citation type="journal article" date="2019" name="G3 (Bethesda)">
        <title>Hybrid Assembly of the Genome of the Entomopathogenic Nematode Steinernema carpocapsae Identifies the X-Chromosome.</title>
        <authorList>
            <person name="Serra L."/>
            <person name="Macchietto M."/>
            <person name="Macias-Munoz A."/>
            <person name="McGill C.J."/>
            <person name="Rodriguez I.M."/>
            <person name="Rodriguez B."/>
            <person name="Murad R."/>
            <person name="Mortazavi A."/>
        </authorList>
    </citation>
    <scope>NUCLEOTIDE SEQUENCE [LARGE SCALE GENOMIC DNA]</scope>
    <source>
        <strain evidence="20 21">ALL</strain>
    </source>
</reference>
<keyword evidence="6 17" id="KW-0067">ATP-binding</keyword>
<dbReference type="GO" id="GO:0006424">
    <property type="term" value="P:glutamyl-tRNA aminoacylation"/>
    <property type="evidence" value="ECO:0007669"/>
    <property type="project" value="InterPro"/>
</dbReference>